<dbReference type="RefSeq" id="WP_249315618.1">
    <property type="nucleotide sequence ID" value="NZ_JACRSR010000001.1"/>
</dbReference>
<evidence type="ECO:0000256" key="2">
    <source>
        <dbReference type="RuleBase" id="RU361185"/>
    </source>
</evidence>
<dbReference type="Pfam" id="PF21365">
    <property type="entry name" value="Glyco_hydro_31_3rd"/>
    <property type="match status" value="1"/>
</dbReference>
<dbReference type="PANTHER" id="PTHR46959">
    <property type="entry name" value="SULFOQUINOVOSIDASE"/>
    <property type="match status" value="1"/>
</dbReference>
<evidence type="ECO:0008006" key="7">
    <source>
        <dbReference type="Google" id="ProtNLM"/>
    </source>
</evidence>
<accession>A0A926D497</accession>
<proteinExistence type="inferred from homology"/>
<dbReference type="GO" id="GO:0004553">
    <property type="term" value="F:hydrolase activity, hydrolyzing O-glycosyl compounds"/>
    <property type="evidence" value="ECO:0007669"/>
    <property type="project" value="InterPro"/>
</dbReference>
<feature type="domain" description="Glycosyl hydrolase family 31 C-terminal" evidence="4">
    <location>
        <begin position="544"/>
        <end position="622"/>
    </location>
</feature>
<dbReference type="InterPro" id="IPR000322">
    <property type="entry name" value="Glyco_hydro_31_TIM"/>
</dbReference>
<keyword evidence="6" id="KW-1185">Reference proteome</keyword>
<dbReference type="InterPro" id="IPR017853">
    <property type="entry name" value="GH"/>
</dbReference>
<dbReference type="Gene3D" id="2.60.40.1180">
    <property type="entry name" value="Golgi alpha-mannosidase II"/>
    <property type="match status" value="1"/>
</dbReference>
<gene>
    <name evidence="5" type="ORF">H8696_05425</name>
</gene>
<dbReference type="InterPro" id="IPR048395">
    <property type="entry name" value="Glyco_hydro_31_C"/>
</dbReference>
<dbReference type="Pfam" id="PF01055">
    <property type="entry name" value="Glyco_hydro_31_2nd"/>
    <property type="match status" value="1"/>
</dbReference>
<dbReference type="PANTHER" id="PTHR46959:SF2">
    <property type="entry name" value="SULFOQUINOVOSIDASE"/>
    <property type="match status" value="1"/>
</dbReference>
<name>A0A926D497_9FIRM</name>
<evidence type="ECO:0000259" key="3">
    <source>
        <dbReference type="Pfam" id="PF01055"/>
    </source>
</evidence>
<evidence type="ECO:0000313" key="5">
    <source>
        <dbReference type="EMBL" id="MBC8531286.1"/>
    </source>
</evidence>
<dbReference type="GO" id="GO:0005975">
    <property type="term" value="P:carbohydrate metabolic process"/>
    <property type="evidence" value="ECO:0007669"/>
    <property type="project" value="InterPro"/>
</dbReference>
<comment type="similarity">
    <text evidence="1 2">Belongs to the glycosyl hydrolase 31 family.</text>
</comment>
<evidence type="ECO:0000259" key="4">
    <source>
        <dbReference type="Pfam" id="PF21365"/>
    </source>
</evidence>
<evidence type="ECO:0000313" key="6">
    <source>
        <dbReference type="Proteomes" id="UP000623172"/>
    </source>
</evidence>
<dbReference type="Gene3D" id="3.20.20.80">
    <property type="entry name" value="Glycosidases"/>
    <property type="match status" value="1"/>
</dbReference>
<sequence length="644" mass="72319">MIRLEESGEKLNLWYKDHLVFAHSPEEPFLTVASCEINPGRRPYDVSKRVKDRIPLSEFRILQENRVVFFEGSKRVHVTFEEAENRLHMSFSGLPAMTQGMYLEFDNASGAPLFGGGMQPSYLELSGRNLPQWVRSKGTGRTLSNLTGWVRGAKGRVGSPVSTPYPQPTLLWDRMYVHVHTSFYSEVDCTARLRPRFFVQGVPLDVVVDVGESWQEALASEEKLLGERPSTPPWLYEGVTLLARGGSALVRERLEMALGAGIPVAAVLMDDWAEEGDWRLDRSAYGDFEELLRYLQSVGVRPLAVITPYLNEEGTAFAEARDAGYLVMKGKSPCLLELEGSRVGLVDFTHPDGLEWYQRWIFEHILEAGFAGYLIRGGEHLPLDAALHNGKNAHQYHNLWPLLWTRANRGLLKGYGEERLLLVESGFTGASAHGGPILLERQMADFSRHDGLPAQLSAMLSASLMGVEVACLAGGQALPVGSKGRKDVLLRWAELAAFSPLFFLDESDGDKDWRLDSDTETLIHVGRMGEIFGALREYRQESGDRLVHPLFLDFPKAEVWDEYLLGKDLLIAPILSKDEKRKVVLPELEKGFWIHLWTGEGRDPGAFEESAPLGFPPVYYKSETRFIRTFERIQRLGAAEVKTS</sequence>
<dbReference type="Proteomes" id="UP000623172">
    <property type="component" value="Unassembled WGS sequence"/>
</dbReference>
<dbReference type="InterPro" id="IPR013780">
    <property type="entry name" value="Glyco_hydro_b"/>
</dbReference>
<comment type="caution">
    <text evidence="5">The sequence shown here is derived from an EMBL/GenBank/DDBJ whole genome shotgun (WGS) entry which is preliminary data.</text>
</comment>
<organism evidence="5 6">
    <name type="scientific">Gehongia tenuis</name>
    <dbReference type="NCBI Taxonomy" id="2763655"/>
    <lineage>
        <taxon>Bacteria</taxon>
        <taxon>Bacillati</taxon>
        <taxon>Bacillota</taxon>
        <taxon>Clostridia</taxon>
        <taxon>Christensenellales</taxon>
        <taxon>Christensenellaceae</taxon>
        <taxon>Gehongia</taxon>
    </lineage>
</organism>
<protein>
    <recommendedName>
        <fullName evidence="7">Alpha-glucosidase</fullName>
    </recommendedName>
</protein>
<dbReference type="AlphaFoldDB" id="A0A926D497"/>
<keyword evidence="2" id="KW-0326">Glycosidase</keyword>
<reference evidence="5" key="1">
    <citation type="submission" date="2020-08" db="EMBL/GenBank/DDBJ databases">
        <title>Genome public.</title>
        <authorList>
            <person name="Liu C."/>
            <person name="Sun Q."/>
        </authorList>
    </citation>
    <scope>NUCLEOTIDE SEQUENCE</scope>
    <source>
        <strain evidence="5">NSJ-53</strain>
    </source>
</reference>
<evidence type="ECO:0000256" key="1">
    <source>
        <dbReference type="ARBA" id="ARBA00007806"/>
    </source>
</evidence>
<dbReference type="SUPFAM" id="SSF51445">
    <property type="entry name" value="(Trans)glycosidases"/>
    <property type="match status" value="1"/>
</dbReference>
<dbReference type="SUPFAM" id="SSF51011">
    <property type="entry name" value="Glycosyl hydrolase domain"/>
    <property type="match status" value="1"/>
</dbReference>
<feature type="domain" description="Glycoside hydrolase family 31 TIM barrel" evidence="3">
    <location>
        <begin position="259"/>
        <end position="519"/>
    </location>
</feature>
<dbReference type="InterPro" id="IPR052990">
    <property type="entry name" value="Sulfoquinovosidase_GH31"/>
</dbReference>
<keyword evidence="2" id="KW-0378">Hydrolase</keyword>
<dbReference type="EMBL" id="JACRSR010000001">
    <property type="protein sequence ID" value="MBC8531286.1"/>
    <property type="molecule type" value="Genomic_DNA"/>
</dbReference>